<dbReference type="Pfam" id="PF02627">
    <property type="entry name" value="CMD"/>
    <property type="match status" value="1"/>
</dbReference>
<dbReference type="PANTHER" id="PTHR35446">
    <property type="entry name" value="SI:CH211-175M2.5"/>
    <property type="match status" value="1"/>
</dbReference>
<reference evidence="2 3" key="1">
    <citation type="submission" date="2020-04" db="EMBL/GenBank/DDBJ databases">
        <authorList>
            <person name="De Canck E."/>
        </authorList>
    </citation>
    <scope>NUCLEOTIDE SEQUENCE [LARGE SCALE GENOMIC DNA]</scope>
    <source>
        <strain evidence="2 3">LMG 29542</strain>
    </source>
</reference>
<dbReference type="InterPro" id="IPR004675">
    <property type="entry name" value="AhpD_core"/>
</dbReference>
<organism evidence="2 3">
    <name type="scientific">Paraburkholderia humisilvae</name>
    <dbReference type="NCBI Taxonomy" id="627669"/>
    <lineage>
        <taxon>Bacteria</taxon>
        <taxon>Pseudomonadati</taxon>
        <taxon>Pseudomonadota</taxon>
        <taxon>Betaproteobacteria</taxon>
        <taxon>Burkholderiales</taxon>
        <taxon>Burkholderiaceae</taxon>
        <taxon>Paraburkholderia</taxon>
    </lineage>
</organism>
<name>A0A6J5DA92_9BURK</name>
<evidence type="ECO:0000259" key="1">
    <source>
        <dbReference type="Pfam" id="PF02627"/>
    </source>
</evidence>
<evidence type="ECO:0000313" key="3">
    <source>
        <dbReference type="Proteomes" id="UP000494363"/>
    </source>
</evidence>
<feature type="domain" description="Carboxymuconolactone decarboxylase-like" evidence="1">
    <location>
        <begin position="44"/>
        <end position="102"/>
    </location>
</feature>
<accession>A0A6J5DA92</accession>
<dbReference type="InterPro" id="IPR029032">
    <property type="entry name" value="AhpD-like"/>
</dbReference>
<evidence type="ECO:0000313" key="2">
    <source>
        <dbReference type="EMBL" id="CAB3749845.1"/>
    </source>
</evidence>
<dbReference type="Proteomes" id="UP000494363">
    <property type="component" value="Unassembled WGS sequence"/>
</dbReference>
<dbReference type="NCBIfam" id="TIGR01926">
    <property type="entry name" value="peroxid_rel"/>
    <property type="match status" value="1"/>
</dbReference>
<dbReference type="NCBIfam" id="TIGR00778">
    <property type="entry name" value="ahpD_dom"/>
    <property type="match status" value="1"/>
</dbReference>
<dbReference type="InterPro" id="IPR010195">
    <property type="entry name" value="Uncharacterised_peroxidase-rel"/>
</dbReference>
<dbReference type="PANTHER" id="PTHR35446:SF3">
    <property type="entry name" value="CMD DOMAIN-CONTAINING PROTEIN"/>
    <property type="match status" value="1"/>
</dbReference>
<dbReference type="GO" id="GO:0051920">
    <property type="term" value="F:peroxiredoxin activity"/>
    <property type="evidence" value="ECO:0007669"/>
    <property type="project" value="InterPro"/>
</dbReference>
<keyword evidence="3" id="KW-1185">Reference proteome</keyword>
<sequence length="172" mass="17817">MARVQSLSIGQAPASAQASLHAVEKAMGFLPNSFRILANSPAALGAYLQAQQQLSKGELSAAERETVALAVSQVSNCEYCLAAHSLFASKAGLSDDAIRAARDGEGNAIAVFASKVASQRGRLSDGDIAAARDAGITDSRIVEIIAVAAQLTFTNFLNNVARPDVDFPAVEA</sequence>
<gene>
    <name evidence="2" type="ORF">LMG29542_01125</name>
</gene>
<protein>
    <recommendedName>
        <fullName evidence="1">Carboxymuconolactone decarboxylase-like domain-containing protein</fullName>
    </recommendedName>
</protein>
<dbReference type="Gene3D" id="1.20.1290.10">
    <property type="entry name" value="AhpD-like"/>
    <property type="match status" value="1"/>
</dbReference>
<proteinExistence type="predicted"/>
<dbReference type="InterPro" id="IPR003779">
    <property type="entry name" value="CMD-like"/>
</dbReference>
<dbReference type="EMBL" id="CADIKH010000004">
    <property type="protein sequence ID" value="CAB3749845.1"/>
    <property type="molecule type" value="Genomic_DNA"/>
</dbReference>
<dbReference type="SUPFAM" id="SSF69118">
    <property type="entry name" value="AhpD-like"/>
    <property type="match status" value="1"/>
</dbReference>
<dbReference type="AlphaFoldDB" id="A0A6J5DA92"/>
<dbReference type="RefSeq" id="WP_175225465.1">
    <property type="nucleotide sequence ID" value="NZ_CADIKH010000004.1"/>
</dbReference>